<name>A0A7X9FRQ3_9DELT</name>
<proteinExistence type="predicted"/>
<dbReference type="Proteomes" id="UP000524246">
    <property type="component" value="Unassembled WGS sequence"/>
</dbReference>
<sequence length="145" mass="15899">MRHPYNFETCIICLDRPCGDWEHVLPHVIGGRLQGRMLCNSCNATFGSSLVSQLKSDVSIQYAVEALKDQLPGLYAKIREKATFIGNATDGSLVRASLTNQGMKILPGTGANNSLIIDTNEAANSLLKKTHQAWHFPRRSNNMAG</sequence>
<reference evidence="1 2" key="1">
    <citation type="journal article" date="2020" name="Biotechnol. Biofuels">
        <title>New insights from the biogas microbiome by comprehensive genome-resolved metagenomics of nearly 1600 species originating from multiple anaerobic digesters.</title>
        <authorList>
            <person name="Campanaro S."/>
            <person name="Treu L."/>
            <person name="Rodriguez-R L.M."/>
            <person name="Kovalovszki A."/>
            <person name="Ziels R.M."/>
            <person name="Maus I."/>
            <person name="Zhu X."/>
            <person name="Kougias P.G."/>
            <person name="Basile A."/>
            <person name="Luo G."/>
            <person name="Schluter A."/>
            <person name="Konstantinidis K.T."/>
            <person name="Angelidaki I."/>
        </authorList>
    </citation>
    <scope>NUCLEOTIDE SEQUENCE [LARGE SCALE GENOMIC DNA]</scope>
    <source>
        <strain evidence="1">AS27yjCOA_65</strain>
    </source>
</reference>
<evidence type="ECO:0008006" key="3">
    <source>
        <dbReference type="Google" id="ProtNLM"/>
    </source>
</evidence>
<accession>A0A7X9FRQ3</accession>
<evidence type="ECO:0000313" key="1">
    <source>
        <dbReference type="EMBL" id="NMC62636.1"/>
    </source>
</evidence>
<evidence type="ECO:0000313" key="2">
    <source>
        <dbReference type="Proteomes" id="UP000524246"/>
    </source>
</evidence>
<protein>
    <recommendedName>
        <fullName evidence="3">HNH endonuclease 5 domain-containing protein</fullName>
    </recommendedName>
</protein>
<dbReference type="AlphaFoldDB" id="A0A7X9FRQ3"/>
<comment type="caution">
    <text evidence="1">The sequence shown here is derived from an EMBL/GenBank/DDBJ whole genome shotgun (WGS) entry which is preliminary data.</text>
</comment>
<dbReference type="EMBL" id="JAAZON010000237">
    <property type="protein sequence ID" value="NMC62636.1"/>
    <property type="molecule type" value="Genomic_DNA"/>
</dbReference>
<organism evidence="1 2">
    <name type="scientific">SAR324 cluster bacterium</name>
    <dbReference type="NCBI Taxonomy" id="2024889"/>
    <lineage>
        <taxon>Bacteria</taxon>
        <taxon>Deltaproteobacteria</taxon>
        <taxon>SAR324 cluster</taxon>
    </lineage>
</organism>
<gene>
    <name evidence="1" type="ORF">GYA55_05640</name>
</gene>